<feature type="active site" description="Proton donor" evidence="13">
    <location>
        <position position="239"/>
    </location>
</feature>
<comment type="pathway">
    <text evidence="2 12 16">Carbohydrate degradation; pentose phosphate pathway; D-ribulose 5-phosphate from D-glucose 6-phosphate (oxidative stage): step 3/3.</text>
</comment>
<proteinExistence type="inferred from homology"/>
<dbReference type="GO" id="GO:0050661">
    <property type="term" value="F:NADP binding"/>
    <property type="evidence" value="ECO:0007669"/>
    <property type="project" value="InterPro"/>
</dbReference>
<dbReference type="InterPro" id="IPR006183">
    <property type="entry name" value="Pgluconate_DH"/>
</dbReference>
<dbReference type="Pfam" id="PF03446">
    <property type="entry name" value="NAD_binding_2"/>
    <property type="match status" value="1"/>
</dbReference>
<evidence type="ECO:0000256" key="7">
    <source>
        <dbReference type="ARBA" id="ARBA00022857"/>
    </source>
</evidence>
<reference evidence="18 19" key="1">
    <citation type="submission" date="2019-04" db="EMBL/GenBank/DDBJ databases">
        <title>Crypto-aerobic microbial life in anoxic (sulfidic) marine sediments.</title>
        <authorList>
            <person name="Bhattacharya S."/>
            <person name="Roy C."/>
            <person name="Mondal N."/>
            <person name="Sarkar J."/>
            <person name="Mandal S."/>
            <person name="Rameez M.J."/>
            <person name="Ghosh W."/>
        </authorList>
    </citation>
    <scope>NUCLEOTIDE SEQUENCE [LARGE SCALE GENOMIC DNA]</scope>
    <source>
        <strain evidence="18 19">SBBC</strain>
    </source>
</reference>
<dbReference type="SMART" id="SM01350">
    <property type="entry name" value="6PGD"/>
    <property type="match status" value="1"/>
</dbReference>
<evidence type="ECO:0000256" key="4">
    <source>
        <dbReference type="ARBA" id="ARBA00011738"/>
    </source>
</evidence>
<comment type="caution">
    <text evidence="18">The sequence shown here is derived from an EMBL/GenBank/DDBJ whole genome shotgun (WGS) entry which is preliminary data.</text>
</comment>
<comment type="similarity">
    <text evidence="3 12 16">Belongs to the 6-phosphogluconate dehydrogenase family.</text>
</comment>
<evidence type="ECO:0000256" key="5">
    <source>
        <dbReference type="ARBA" id="ARBA00013011"/>
    </source>
</evidence>
<keyword evidence="9 16" id="KW-0311">Gluconate utilization</keyword>
<dbReference type="InterPro" id="IPR006114">
    <property type="entry name" value="6PGDH_C"/>
</dbReference>
<keyword evidence="10 12" id="KW-0570">Pentose shunt</keyword>
<accession>A0A4U0YQ76</accession>
<organism evidence="18 19">
    <name type="scientific">Cereibacter changlensis</name>
    <dbReference type="NCBI Taxonomy" id="402884"/>
    <lineage>
        <taxon>Bacteria</taxon>
        <taxon>Pseudomonadati</taxon>
        <taxon>Pseudomonadota</taxon>
        <taxon>Alphaproteobacteria</taxon>
        <taxon>Rhodobacterales</taxon>
        <taxon>Paracoccaceae</taxon>
        <taxon>Cereibacter</taxon>
    </lineage>
</organism>
<dbReference type="Gene3D" id="3.40.50.720">
    <property type="entry name" value="NAD(P)-binding Rossmann-like Domain"/>
    <property type="match status" value="1"/>
</dbReference>
<dbReference type="InterPro" id="IPR008927">
    <property type="entry name" value="6-PGluconate_DH-like_C_sf"/>
</dbReference>
<dbReference type="NCBIfam" id="NF006765">
    <property type="entry name" value="PRK09287.1"/>
    <property type="match status" value="1"/>
</dbReference>
<dbReference type="PRINTS" id="PR00076">
    <property type="entry name" value="6PGDHDRGNASE"/>
</dbReference>
<dbReference type="Gene3D" id="1.20.5.320">
    <property type="entry name" value="6-Phosphogluconate Dehydrogenase, domain 3"/>
    <property type="match status" value="1"/>
</dbReference>
<evidence type="ECO:0000256" key="8">
    <source>
        <dbReference type="ARBA" id="ARBA00023002"/>
    </source>
</evidence>
<dbReference type="SUPFAM" id="SSF48179">
    <property type="entry name" value="6-phosphogluconate dehydrogenase C-terminal domain-like"/>
    <property type="match status" value="1"/>
</dbReference>
<dbReference type="Proteomes" id="UP000306340">
    <property type="component" value="Unassembled WGS sequence"/>
</dbReference>
<dbReference type="GO" id="GO:0004616">
    <property type="term" value="F:phosphogluconate dehydrogenase (decarboxylating) activity"/>
    <property type="evidence" value="ECO:0007669"/>
    <property type="project" value="UniProtKB-EC"/>
</dbReference>
<feature type="binding site" description="in other chain" evidence="14">
    <location>
        <position position="309"/>
    </location>
    <ligand>
        <name>substrate</name>
        <note>ligand shared between dimeric partners</note>
    </ligand>
</feature>
<dbReference type="NCBIfam" id="TIGR00873">
    <property type="entry name" value="gnd"/>
    <property type="match status" value="1"/>
</dbReference>
<dbReference type="GO" id="GO:0019521">
    <property type="term" value="P:D-gluconate metabolic process"/>
    <property type="evidence" value="ECO:0007669"/>
    <property type="project" value="UniProtKB-KW"/>
</dbReference>
<dbReference type="InterPro" id="IPR006113">
    <property type="entry name" value="6PGDH_Gnd/GntZ"/>
</dbReference>
<dbReference type="InterPro" id="IPR013328">
    <property type="entry name" value="6PGD_dom2"/>
</dbReference>
<evidence type="ECO:0000256" key="6">
    <source>
        <dbReference type="ARBA" id="ARBA00018193"/>
    </source>
</evidence>
<comment type="subunit">
    <text evidence="4 12">Homodimer.</text>
</comment>
<sequence length="515" mass="54367">MPIRAASACPTLVLPLPATPINTKRIAILRVAPVAAAQERFIYGGTARKRRSGTVSAEIGLIGLGTMGASLALNIAEKGFDIAVWNRTTEVTREFHAGAGELAARITPTETLEDLVQAIARPRAIILMVPAGPVVDDQIAALRPLLDEGDLIIDAGNANFHDTQRRAKAGGFMGIGISGGEEGARHGPSIMGGGASADWDRVAPVLTAIAASAEGQPCATWMGAGGAGHFVKAVHNGIEYADMQMIAEIYGVMRDGLGMSAAQIAEAFRQWNRGPLQSYLIEIAGEVAAAVDADGAPMLDVILDKAGQKGTGRWTAIEAQHLAAPIPVIEAAVMARNVSARLEERRAGEALFGCAPRRLPGSLSLEGLERALIAGKILCYAQGFAMMTEASAQFGWDLPMPEIAKVWRAGCIIRSTMLNDMATALQEDPGRNLMLAPLFIDRLCGTQGDLRETVAECARSGLPLPALSAGLAWFDMMRTARSTANMIQAQRDFFGAHGFERLDGAPGKHGPWAHG</sequence>
<evidence type="ECO:0000256" key="9">
    <source>
        <dbReference type="ARBA" id="ARBA00023064"/>
    </source>
</evidence>
<evidence type="ECO:0000256" key="15">
    <source>
        <dbReference type="PIRSR" id="PIRSR000109-3"/>
    </source>
</evidence>
<protein>
    <recommendedName>
        <fullName evidence="6 12">6-phosphogluconate dehydrogenase, decarboxylating</fullName>
        <ecNumber evidence="5 12">1.1.1.44</ecNumber>
    </recommendedName>
</protein>
<feature type="binding site" description="in other chain" evidence="14">
    <location>
        <position position="157"/>
    </location>
    <ligand>
        <name>substrate</name>
        <note>ligand shared between dimeric partners</note>
    </ligand>
</feature>
<dbReference type="InterPro" id="IPR006115">
    <property type="entry name" value="6PGDH_NADP-bd"/>
</dbReference>
<feature type="domain" description="6-phosphogluconate dehydrogenase C-terminal" evidence="17">
    <location>
        <begin position="228"/>
        <end position="513"/>
    </location>
</feature>
<dbReference type="Gene3D" id="1.10.1040.10">
    <property type="entry name" value="N-(1-d-carboxylethyl)-l-norvaline Dehydrogenase, domain 2"/>
    <property type="match status" value="1"/>
</dbReference>
<feature type="binding site" evidence="15">
    <location>
        <begin position="63"/>
        <end position="68"/>
    </location>
    <ligand>
        <name>NADP(+)</name>
        <dbReference type="ChEBI" id="CHEBI:58349"/>
    </ligand>
</feature>
<evidence type="ECO:0000256" key="2">
    <source>
        <dbReference type="ARBA" id="ARBA00004874"/>
    </source>
</evidence>
<gene>
    <name evidence="18" type="primary">gndA</name>
    <name evidence="18" type="ORF">FAZ78_21405</name>
</gene>
<feature type="binding site" description="in other chain" evidence="14">
    <location>
        <position position="336"/>
    </location>
    <ligand>
        <name>substrate</name>
        <note>ligand shared between dimeric partners</note>
    </ligand>
</feature>
<feature type="binding site" description="in other chain" evidence="14">
    <location>
        <position position="240"/>
    </location>
    <ligand>
        <name>substrate</name>
        <note>ligand shared between dimeric partners</note>
    </ligand>
</feature>
<feature type="active site" description="Proton acceptor" evidence="13">
    <location>
        <position position="232"/>
    </location>
</feature>
<keyword evidence="7 12" id="KW-0521">NADP</keyword>
<comment type="function">
    <text evidence="1 12">Catalyzes the oxidative decarboxylation of 6-phosphogluconate to ribulose 5-phosphate and CO(2), with concomitant reduction of NADP to NADPH.</text>
</comment>
<evidence type="ECO:0000313" key="18">
    <source>
        <dbReference type="EMBL" id="TKA94610.1"/>
    </source>
</evidence>
<feature type="binding site" description="in other chain" evidence="14">
    <location>
        <begin position="235"/>
        <end position="236"/>
    </location>
    <ligand>
        <name>substrate</name>
        <note>ligand shared between dimeric partners</note>
    </ligand>
</feature>
<evidence type="ECO:0000313" key="19">
    <source>
        <dbReference type="Proteomes" id="UP000306340"/>
    </source>
</evidence>
<evidence type="ECO:0000256" key="11">
    <source>
        <dbReference type="ARBA" id="ARBA00048640"/>
    </source>
</evidence>
<comment type="catalytic activity">
    <reaction evidence="11 12 16">
        <text>6-phospho-D-gluconate + NADP(+) = D-ribulose 5-phosphate + CO2 + NADPH</text>
        <dbReference type="Rhea" id="RHEA:10116"/>
        <dbReference type="ChEBI" id="CHEBI:16526"/>
        <dbReference type="ChEBI" id="CHEBI:57783"/>
        <dbReference type="ChEBI" id="CHEBI:58121"/>
        <dbReference type="ChEBI" id="CHEBI:58349"/>
        <dbReference type="ChEBI" id="CHEBI:58759"/>
        <dbReference type="EC" id="1.1.1.44"/>
    </reaction>
</comment>
<evidence type="ECO:0000256" key="3">
    <source>
        <dbReference type="ARBA" id="ARBA00008419"/>
    </source>
</evidence>
<feature type="binding site" evidence="14">
    <location>
        <position position="497"/>
    </location>
    <ligand>
        <name>substrate</name>
        <note>ligand shared between dimeric partners</note>
    </ligand>
</feature>
<evidence type="ECO:0000259" key="17">
    <source>
        <dbReference type="SMART" id="SM01350"/>
    </source>
</evidence>
<dbReference type="InterPro" id="IPR006184">
    <property type="entry name" value="6PGdom_BS"/>
</dbReference>
<dbReference type="PROSITE" id="PS00461">
    <property type="entry name" value="6PGD"/>
    <property type="match status" value="1"/>
</dbReference>
<feature type="binding site" evidence="14">
    <location>
        <position position="491"/>
    </location>
    <ligand>
        <name>substrate</name>
        <note>ligand shared between dimeric partners</note>
    </ligand>
</feature>
<dbReference type="Pfam" id="PF00393">
    <property type="entry name" value="6PGD"/>
    <property type="match status" value="1"/>
</dbReference>
<dbReference type="SUPFAM" id="SSF51735">
    <property type="entry name" value="NAD(P)-binding Rossmann-fold domains"/>
    <property type="match status" value="1"/>
</dbReference>
<feature type="binding site" description="in other chain" evidence="14">
    <location>
        <begin position="178"/>
        <end position="180"/>
    </location>
    <ligand>
        <name>substrate</name>
        <note>ligand shared between dimeric partners</note>
    </ligand>
</feature>
<dbReference type="GO" id="GO:0006098">
    <property type="term" value="P:pentose-phosphate shunt"/>
    <property type="evidence" value="ECO:0007669"/>
    <property type="project" value="UniProtKB-UniPathway"/>
</dbReference>
<dbReference type="EMBL" id="SWAU01000316">
    <property type="protein sequence ID" value="TKA94610.1"/>
    <property type="molecule type" value="Genomic_DNA"/>
</dbReference>
<evidence type="ECO:0000256" key="16">
    <source>
        <dbReference type="RuleBase" id="RU000485"/>
    </source>
</evidence>
<feature type="binding site" evidence="15">
    <location>
        <begin position="129"/>
        <end position="131"/>
    </location>
    <ligand>
        <name>NADP(+)</name>
        <dbReference type="ChEBI" id="CHEBI:58349"/>
    </ligand>
</feature>
<dbReference type="PIRSF" id="PIRSF000109">
    <property type="entry name" value="6PGD"/>
    <property type="match status" value="1"/>
</dbReference>
<evidence type="ECO:0000256" key="13">
    <source>
        <dbReference type="PIRSR" id="PIRSR000109-1"/>
    </source>
</evidence>
<name>A0A4U0YQ76_9RHOB</name>
<evidence type="ECO:0000256" key="14">
    <source>
        <dbReference type="PIRSR" id="PIRSR000109-2"/>
    </source>
</evidence>
<dbReference type="UniPathway" id="UPA00115">
    <property type="reaction ID" value="UER00410"/>
</dbReference>
<dbReference type="EC" id="1.1.1.44" evidence="5 12"/>
<feature type="binding site" evidence="15">
    <location>
        <position position="157"/>
    </location>
    <ligand>
        <name>NADP(+)</name>
        <dbReference type="ChEBI" id="CHEBI:58349"/>
    </ligand>
</feature>
<dbReference type="FunFam" id="1.10.1040.10:FF:000032">
    <property type="entry name" value="6-phosphogluconate dehydrogenase, decarboxylating"/>
    <property type="match status" value="1"/>
</dbReference>
<dbReference type="PANTHER" id="PTHR11811">
    <property type="entry name" value="6-PHOSPHOGLUCONATE DEHYDROGENASE"/>
    <property type="match status" value="1"/>
</dbReference>
<dbReference type="AlphaFoldDB" id="A0A4U0YQ76"/>
<keyword evidence="8 12" id="KW-0560">Oxidoreductase</keyword>
<dbReference type="InterPro" id="IPR036291">
    <property type="entry name" value="NAD(P)-bd_dom_sf"/>
</dbReference>
<evidence type="ECO:0000256" key="1">
    <source>
        <dbReference type="ARBA" id="ARBA00002526"/>
    </source>
</evidence>
<feature type="binding site" evidence="15">
    <location>
        <begin position="86"/>
        <end position="88"/>
    </location>
    <ligand>
        <name>NADP(+)</name>
        <dbReference type="ChEBI" id="CHEBI:58349"/>
    </ligand>
</feature>
<evidence type="ECO:0000256" key="10">
    <source>
        <dbReference type="ARBA" id="ARBA00023126"/>
    </source>
</evidence>
<evidence type="ECO:0000256" key="12">
    <source>
        <dbReference type="PIRNR" id="PIRNR000109"/>
    </source>
</evidence>